<evidence type="ECO:0000313" key="1">
    <source>
        <dbReference type="EMBL" id="ELP89307.1"/>
    </source>
</evidence>
<accession>L7FLV1</accession>
<dbReference type="GeneID" id="14888292"/>
<dbReference type="KEGG" id="eiv:EIN_477610"/>
<organism evidence="1 2">
    <name type="scientific">Entamoeba invadens IP1</name>
    <dbReference type="NCBI Taxonomy" id="370355"/>
    <lineage>
        <taxon>Eukaryota</taxon>
        <taxon>Amoebozoa</taxon>
        <taxon>Evosea</taxon>
        <taxon>Archamoebae</taxon>
        <taxon>Mastigamoebida</taxon>
        <taxon>Entamoebidae</taxon>
        <taxon>Entamoeba</taxon>
    </lineage>
</organism>
<dbReference type="EMBL" id="KB206657">
    <property type="protein sequence ID" value="ELP89307.1"/>
    <property type="molecule type" value="Genomic_DNA"/>
</dbReference>
<reference evidence="1 2" key="1">
    <citation type="submission" date="2012-10" db="EMBL/GenBank/DDBJ databases">
        <authorList>
            <person name="Zafar N."/>
            <person name="Inman J."/>
            <person name="Hall N."/>
            <person name="Lorenzi H."/>
            <person name="Caler E."/>
        </authorList>
    </citation>
    <scope>NUCLEOTIDE SEQUENCE [LARGE SCALE GENOMIC DNA]</scope>
    <source>
        <strain evidence="1 2">IP1</strain>
    </source>
</reference>
<sequence>MPDFVVLNMNSSFATISNYSLCYDKIPNFEHLIHGYDIQSLCFVHPEFFIVNKSSLFLNRCGEWLQLIGPSENVVNCMIAGSAEITSDGSTYSIERRTIGVFENIYKRLTSGVDNKQNFITQVTMFEVAFDLGLPPSLYVINRNKTSVTFQFTDHNKPAEKIGVEYQNKVTTYWKKIDDMFVIPLIKDKVNIQMVSYDDEKIRFKGINLSEENSFTAAVRYISVDTKPCKYITDTQVFNSSAFDEDKLTYQKWQVWTINEKLEGHMFEWGKNEVSFIAEGGNITLCFFYANSFRIQKDFKEMVVVFDTDGDYEFIITHILQDTSVTELNFDTIKLIQAGLPTKYQRINGGKTIELRIAFNLKTKLFANVVTITQKFSKGSHVVLKSAYLIREEELVDTDKCNSTSFDCLFTECTISNESYPNGDSPFQKACEPACGVCRDGFVCSTAGKCIVEPSFNIRDYSIKTAVVFLLLVIFLL</sequence>
<proteinExistence type="predicted"/>
<protein>
    <submittedName>
        <fullName evidence="1">Uncharacterized protein</fullName>
    </submittedName>
</protein>
<dbReference type="RefSeq" id="XP_004256078.1">
    <property type="nucleotide sequence ID" value="XM_004256030.1"/>
</dbReference>
<keyword evidence="2" id="KW-1185">Reference proteome</keyword>
<evidence type="ECO:0000313" key="2">
    <source>
        <dbReference type="Proteomes" id="UP000014680"/>
    </source>
</evidence>
<name>L7FLV1_ENTIV</name>
<dbReference type="Proteomes" id="UP000014680">
    <property type="component" value="Unassembled WGS sequence"/>
</dbReference>
<dbReference type="AlphaFoldDB" id="L7FLV1"/>
<dbReference type="OrthoDB" id="27161at2759"/>
<dbReference type="VEuPathDB" id="AmoebaDB:EIN_477610"/>
<gene>
    <name evidence="1" type="ORF">EIN_477610</name>
</gene>